<dbReference type="PANTHER" id="PTHR43820:SF5">
    <property type="entry name" value="HIGH-AFFINITY BRANCHED-CHAIN AMINO ACID TRANSPORT ATP-BINDING PROTEIN"/>
    <property type="match status" value="1"/>
</dbReference>
<evidence type="ECO:0000313" key="8">
    <source>
        <dbReference type="Proteomes" id="UP001596296"/>
    </source>
</evidence>
<reference evidence="7 8" key="1">
    <citation type="journal article" date="2019" name="Int. J. Syst. Evol. Microbiol.">
        <title>The Global Catalogue of Microorganisms (GCM) 10K type strain sequencing project: providing services to taxonomists for standard genome sequencing and annotation.</title>
        <authorList>
            <consortium name="The Broad Institute Genomics Platform"/>
            <consortium name="The Broad Institute Genome Sequencing Center for Infectious Disease"/>
            <person name="Wu L."/>
            <person name="Ma J."/>
        </authorList>
    </citation>
    <scope>NUCLEOTIDE SEQUENCE [LARGE SCALE GENOMIC DNA]</scope>
    <source>
        <strain evidence="7 8">SKJ47</strain>
    </source>
</reference>
<dbReference type="InterPro" id="IPR027417">
    <property type="entry name" value="P-loop_NTPase"/>
</dbReference>
<accession>A0ABD5UT77</accession>
<sequence length="234" mass="25255">MALLEMSGVTAGYGATPVLRDVDLSVDAGEIVGVVGKNGVGKTTLMRTVMGLLDPSSGSVRYREEDLTDASADERARAGIGYIPQGRDVFPELTVEQNLRMGEHVNAGADRTRYDEIYDLFPVLEERASQSGGTLSGGQQQMLAIARALVADPDLLLLDEPSEGVQPSIVDRISEDMRTINDELGTTILFVEQNLGVIRGMADRCYAMERGEIVDEIDGEMLAEENAVAEYLAV</sequence>
<keyword evidence="2" id="KW-0813">Transport</keyword>
<dbReference type="InterPro" id="IPR003593">
    <property type="entry name" value="AAA+_ATPase"/>
</dbReference>
<dbReference type="GO" id="GO:0005524">
    <property type="term" value="F:ATP binding"/>
    <property type="evidence" value="ECO:0007669"/>
    <property type="project" value="UniProtKB-KW"/>
</dbReference>
<dbReference type="InterPro" id="IPR017871">
    <property type="entry name" value="ABC_transporter-like_CS"/>
</dbReference>
<dbReference type="PROSITE" id="PS00211">
    <property type="entry name" value="ABC_TRANSPORTER_1"/>
    <property type="match status" value="1"/>
</dbReference>
<feature type="domain" description="ABC transporter" evidence="6">
    <location>
        <begin position="4"/>
        <end position="232"/>
    </location>
</feature>
<evidence type="ECO:0000313" key="7">
    <source>
        <dbReference type="EMBL" id="MFC6892715.1"/>
    </source>
</evidence>
<keyword evidence="4 7" id="KW-0067">ATP-binding</keyword>
<evidence type="ECO:0000256" key="5">
    <source>
        <dbReference type="ARBA" id="ARBA00022970"/>
    </source>
</evidence>
<dbReference type="RefSeq" id="WP_379743432.1">
    <property type="nucleotide sequence ID" value="NZ_JBHSVN010000001.1"/>
</dbReference>
<name>A0ABD5UT77_9EURY</name>
<comment type="caution">
    <text evidence="7">The sequence shown here is derived from an EMBL/GenBank/DDBJ whole genome shotgun (WGS) entry which is preliminary data.</text>
</comment>
<dbReference type="Gene3D" id="3.40.50.300">
    <property type="entry name" value="P-loop containing nucleotide triphosphate hydrolases"/>
    <property type="match status" value="1"/>
</dbReference>
<dbReference type="EMBL" id="JBHSXL010000008">
    <property type="protein sequence ID" value="MFC6892715.1"/>
    <property type="molecule type" value="Genomic_DNA"/>
</dbReference>
<dbReference type="GO" id="GO:0006865">
    <property type="term" value="P:amino acid transport"/>
    <property type="evidence" value="ECO:0007669"/>
    <property type="project" value="UniProtKB-KW"/>
</dbReference>
<dbReference type="PANTHER" id="PTHR43820">
    <property type="entry name" value="HIGH-AFFINITY BRANCHED-CHAIN AMINO ACID TRANSPORT ATP-BINDING PROTEIN LIVF"/>
    <property type="match status" value="1"/>
</dbReference>
<dbReference type="AlphaFoldDB" id="A0ABD5UT77"/>
<comment type="similarity">
    <text evidence="1">Belongs to the ABC transporter superfamily.</text>
</comment>
<dbReference type="Pfam" id="PF00005">
    <property type="entry name" value="ABC_tran"/>
    <property type="match status" value="1"/>
</dbReference>
<dbReference type="InterPro" id="IPR052156">
    <property type="entry name" value="BCAA_Transport_ATP-bd_LivF"/>
</dbReference>
<dbReference type="SUPFAM" id="SSF52540">
    <property type="entry name" value="P-loop containing nucleoside triphosphate hydrolases"/>
    <property type="match status" value="1"/>
</dbReference>
<keyword evidence="3" id="KW-0547">Nucleotide-binding</keyword>
<keyword evidence="5" id="KW-0029">Amino-acid transport</keyword>
<evidence type="ECO:0000259" key="6">
    <source>
        <dbReference type="PROSITE" id="PS50893"/>
    </source>
</evidence>
<proteinExistence type="inferred from homology"/>
<dbReference type="SMART" id="SM00382">
    <property type="entry name" value="AAA"/>
    <property type="match status" value="1"/>
</dbReference>
<gene>
    <name evidence="7" type="ORF">ACFQE9_08875</name>
</gene>
<organism evidence="7 8">
    <name type="scientific">Halopenitus salinus</name>
    <dbReference type="NCBI Taxonomy" id="1198295"/>
    <lineage>
        <taxon>Archaea</taxon>
        <taxon>Methanobacteriati</taxon>
        <taxon>Methanobacteriota</taxon>
        <taxon>Stenosarchaea group</taxon>
        <taxon>Halobacteria</taxon>
        <taxon>Halobacteriales</taxon>
        <taxon>Haloferacaceae</taxon>
        <taxon>Halopenitus</taxon>
    </lineage>
</organism>
<evidence type="ECO:0000256" key="4">
    <source>
        <dbReference type="ARBA" id="ARBA00022840"/>
    </source>
</evidence>
<dbReference type="CDD" id="cd03224">
    <property type="entry name" value="ABC_TM1139_LivF_branched"/>
    <property type="match status" value="1"/>
</dbReference>
<evidence type="ECO:0000256" key="2">
    <source>
        <dbReference type="ARBA" id="ARBA00022448"/>
    </source>
</evidence>
<keyword evidence="8" id="KW-1185">Reference proteome</keyword>
<dbReference type="Proteomes" id="UP001596296">
    <property type="component" value="Unassembled WGS sequence"/>
</dbReference>
<dbReference type="PROSITE" id="PS50893">
    <property type="entry name" value="ABC_TRANSPORTER_2"/>
    <property type="match status" value="1"/>
</dbReference>
<evidence type="ECO:0000256" key="1">
    <source>
        <dbReference type="ARBA" id="ARBA00005417"/>
    </source>
</evidence>
<dbReference type="InterPro" id="IPR003439">
    <property type="entry name" value="ABC_transporter-like_ATP-bd"/>
</dbReference>
<protein>
    <submittedName>
        <fullName evidence="7">ABC transporter ATP-binding protein</fullName>
    </submittedName>
</protein>
<evidence type="ECO:0000256" key="3">
    <source>
        <dbReference type="ARBA" id="ARBA00022741"/>
    </source>
</evidence>